<feature type="region of interest" description="Disordered" evidence="1">
    <location>
        <begin position="13"/>
        <end position="60"/>
    </location>
</feature>
<evidence type="ECO:0000313" key="2">
    <source>
        <dbReference type="EMBL" id="MFC4726731.1"/>
    </source>
</evidence>
<dbReference type="RefSeq" id="WP_377002658.1">
    <property type="nucleotide sequence ID" value="NZ_JBHSGG010000002.1"/>
</dbReference>
<evidence type="ECO:0000256" key="1">
    <source>
        <dbReference type="SAM" id="MobiDB-lite"/>
    </source>
</evidence>
<evidence type="ECO:0000313" key="3">
    <source>
        <dbReference type="Proteomes" id="UP001595892"/>
    </source>
</evidence>
<accession>A0ABV9NHI3</accession>
<sequence>MILIVEDRARFDLEQLPPEPTPEELRALRAARTSDADGAARETPDAAPPPRHAPLARAAA</sequence>
<feature type="compositionally biased region" description="Basic and acidic residues" evidence="1">
    <location>
        <begin position="23"/>
        <end position="44"/>
    </location>
</feature>
<organism evidence="2 3">
    <name type="scientific">Coralloluteibacterium thermophilum</name>
    <dbReference type="NCBI Taxonomy" id="2707049"/>
    <lineage>
        <taxon>Bacteria</taxon>
        <taxon>Pseudomonadati</taxon>
        <taxon>Pseudomonadota</taxon>
        <taxon>Gammaproteobacteria</taxon>
        <taxon>Lysobacterales</taxon>
        <taxon>Lysobacteraceae</taxon>
        <taxon>Coralloluteibacterium</taxon>
    </lineage>
</organism>
<dbReference type="Proteomes" id="UP001595892">
    <property type="component" value="Unassembled WGS sequence"/>
</dbReference>
<reference evidence="3" key="1">
    <citation type="journal article" date="2019" name="Int. J. Syst. Evol. Microbiol.">
        <title>The Global Catalogue of Microorganisms (GCM) 10K type strain sequencing project: providing services to taxonomists for standard genome sequencing and annotation.</title>
        <authorList>
            <consortium name="The Broad Institute Genomics Platform"/>
            <consortium name="The Broad Institute Genome Sequencing Center for Infectious Disease"/>
            <person name="Wu L."/>
            <person name="Ma J."/>
        </authorList>
    </citation>
    <scope>NUCLEOTIDE SEQUENCE [LARGE SCALE GENOMIC DNA]</scope>
    <source>
        <strain evidence="3">CGMCC 1.13574</strain>
    </source>
</reference>
<keyword evidence="3" id="KW-1185">Reference proteome</keyword>
<protein>
    <submittedName>
        <fullName evidence="2">Uncharacterized protein</fullName>
    </submittedName>
</protein>
<dbReference type="EMBL" id="JBHSGG010000002">
    <property type="protein sequence ID" value="MFC4726731.1"/>
    <property type="molecule type" value="Genomic_DNA"/>
</dbReference>
<gene>
    <name evidence="2" type="ORF">ACFO3Q_00875</name>
</gene>
<name>A0ABV9NHI3_9GAMM</name>
<comment type="caution">
    <text evidence="2">The sequence shown here is derived from an EMBL/GenBank/DDBJ whole genome shotgun (WGS) entry which is preliminary data.</text>
</comment>
<proteinExistence type="predicted"/>